<dbReference type="PROSITE" id="PS50931">
    <property type="entry name" value="HTH_LYSR"/>
    <property type="match status" value="1"/>
</dbReference>
<evidence type="ECO:0000256" key="1">
    <source>
        <dbReference type="SAM" id="Coils"/>
    </source>
</evidence>
<evidence type="ECO:0000256" key="2">
    <source>
        <dbReference type="SAM" id="MobiDB-lite"/>
    </source>
</evidence>
<feature type="domain" description="HTH lysR-type" evidence="3">
    <location>
        <begin position="1"/>
        <end position="18"/>
    </location>
</feature>
<accession>M1P115</accession>
<evidence type="ECO:0000259" key="3">
    <source>
        <dbReference type="PROSITE" id="PS50931"/>
    </source>
</evidence>
<dbReference type="EMBL" id="JX684080">
    <property type="protein sequence ID" value="AGF93041.1"/>
    <property type="molecule type" value="Genomic_DNA"/>
</dbReference>
<dbReference type="CDD" id="cd00090">
    <property type="entry name" value="HTH_ARSR"/>
    <property type="match status" value="1"/>
</dbReference>
<reference evidence="4" key="1">
    <citation type="journal article" date="2013" name="Syst. Appl. Microbiol.">
        <title>New insights into the archaeal diversity of a hypersaline microbial mat obtained by a metagenomic approach.</title>
        <authorList>
            <person name="Lopez-Lopez A."/>
            <person name="Richter M."/>
            <person name="Pena A."/>
            <person name="Tamames J."/>
            <person name="Rossello-Mora R."/>
        </authorList>
    </citation>
    <scope>NUCLEOTIDE SEQUENCE</scope>
</reference>
<protein>
    <submittedName>
        <fullName evidence="4">Protein containing Transcriptional regulator PadR</fullName>
    </submittedName>
</protein>
<dbReference type="GO" id="GO:0003700">
    <property type="term" value="F:DNA-binding transcription factor activity"/>
    <property type="evidence" value="ECO:0007669"/>
    <property type="project" value="InterPro"/>
</dbReference>
<dbReference type="AlphaFoldDB" id="M1P115"/>
<dbReference type="Gene3D" id="1.10.10.10">
    <property type="entry name" value="Winged helix-like DNA-binding domain superfamily/Winged helix DNA-binding domain"/>
    <property type="match status" value="1"/>
</dbReference>
<sequence length="180" mass="21423">MNTSQQAISKHLKRLEEQGLVTSRESKSRKGGPPTKTYTLNREFSVRIDLGPQLFKTKIEELDDLDDLEGFDDLKDKFDQELENKTLEKQRKLVQEIEEEIEDLENKRKCLLKMKEKALSEAFNFIHEEFDDYEVREILYYVLDSGVKDPDKIARQFNVREDEIERIINKIKKINKIDIW</sequence>
<gene>
    <name evidence="4" type="ORF">FLSS-8_0011</name>
</gene>
<dbReference type="InterPro" id="IPR036390">
    <property type="entry name" value="WH_DNA-bd_sf"/>
</dbReference>
<keyword evidence="1" id="KW-0175">Coiled coil</keyword>
<name>M1P115_9ZZZZ</name>
<proteinExistence type="predicted"/>
<dbReference type="InterPro" id="IPR011991">
    <property type="entry name" value="ArsR-like_HTH"/>
</dbReference>
<dbReference type="InterPro" id="IPR036388">
    <property type="entry name" value="WH-like_DNA-bd_sf"/>
</dbReference>
<dbReference type="SUPFAM" id="SSF46785">
    <property type="entry name" value="Winged helix' DNA-binding domain"/>
    <property type="match status" value="1"/>
</dbReference>
<evidence type="ECO:0000313" key="4">
    <source>
        <dbReference type="EMBL" id="AGF93041.1"/>
    </source>
</evidence>
<feature type="region of interest" description="Disordered" evidence="2">
    <location>
        <begin position="1"/>
        <end position="38"/>
    </location>
</feature>
<dbReference type="InterPro" id="IPR000847">
    <property type="entry name" value="LysR_HTH_N"/>
</dbReference>
<organism evidence="4">
    <name type="scientific">uncultured organism</name>
    <dbReference type="NCBI Taxonomy" id="155900"/>
    <lineage>
        <taxon>unclassified sequences</taxon>
        <taxon>environmental samples</taxon>
    </lineage>
</organism>
<feature type="coiled-coil region" evidence="1">
    <location>
        <begin position="80"/>
        <end position="121"/>
    </location>
</feature>